<dbReference type="GO" id="GO:0006355">
    <property type="term" value="P:regulation of DNA-templated transcription"/>
    <property type="evidence" value="ECO:0007669"/>
    <property type="project" value="InterPro"/>
</dbReference>
<dbReference type="InterPro" id="IPR000792">
    <property type="entry name" value="Tscrpt_reg_LuxR_C"/>
</dbReference>
<proteinExistence type="predicted"/>
<evidence type="ECO:0000256" key="1">
    <source>
        <dbReference type="ARBA" id="ARBA00023015"/>
    </source>
</evidence>
<evidence type="ECO:0000256" key="3">
    <source>
        <dbReference type="ARBA" id="ARBA00023163"/>
    </source>
</evidence>
<evidence type="ECO:0000256" key="2">
    <source>
        <dbReference type="ARBA" id="ARBA00023125"/>
    </source>
</evidence>
<dbReference type="CDD" id="cd06170">
    <property type="entry name" value="LuxR_C_like"/>
    <property type="match status" value="1"/>
</dbReference>
<comment type="caution">
    <text evidence="5">The sequence shown here is derived from an EMBL/GenBank/DDBJ whole genome shotgun (WGS) entry which is preliminary data.</text>
</comment>
<dbReference type="OrthoDB" id="561214at2"/>
<dbReference type="InterPro" id="IPR036388">
    <property type="entry name" value="WH-like_DNA-bd_sf"/>
</dbReference>
<keyword evidence="2" id="KW-0238">DNA-binding</keyword>
<dbReference type="Proteomes" id="UP000029868">
    <property type="component" value="Unassembled WGS sequence"/>
</dbReference>
<evidence type="ECO:0000313" key="5">
    <source>
        <dbReference type="EMBL" id="KGJ93764.1"/>
    </source>
</evidence>
<sequence>MYLSVKERNKTFKLIETLGQSLDSKVMRKSTGFALLDILKSDQFASFVWNDEGKYFDKGVCINISDDNIASYSEYYQKKDPITGKLSVRRNATLVNEIMPQQDLLKTEFYNDFLAKDGLHYGINLYAYTGNKNVGDFRVWRKKGRNNFDEKSAYILNLIKPYFCNAMSNITQHEAVLNHAAQQNNHPDRIDVNKLMLKFSLTKREAQITLEILQGYKDDDIATKLHIAFSTLRTHIKHIFYKLEVNNRPLLIRKVFCEAH</sequence>
<dbReference type="PANTHER" id="PTHR44688">
    <property type="entry name" value="DNA-BINDING TRANSCRIPTIONAL ACTIVATOR DEVR_DOSR"/>
    <property type="match status" value="1"/>
</dbReference>
<dbReference type="EMBL" id="JQEC01000021">
    <property type="protein sequence ID" value="KGJ93764.1"/>
    <property type="molecule type" value="Genomic_DNA"/>
</dbReference>
<feature type="domain" description="HTH luxR-type" evidence="4">
    <location>
        <begin position="194"/>
        <end position="259"/>
    </location>
</feature>
<organism evidence="5 6">
    <name type="scientific">Colwellia psychrerythraea</name>
    <name type="common">Vibrio psychroerythus</name>
    <dbReference type="NCBI Taxonomy" id="28229"/>
    <lineage>
        <taxon>Bacteria</taxon>
        <taxon>Pseudomonadati</taxon>
        <taxon>Pseudomonadota</taxon>
        <taxon>Gammaproteobacteria</taxon>
        <taxon>Alteromonadales</taxon>
        <taxon>Colwelliaceae</taxon>
        <taxon>Colwellia</taxon>
    </lineage>
</organism>
<reference evidence="5 6" key="1">
    <citation type="submission" date="2014-08" db="EMBL/GenBank/DDBJ databases">
        <title>Genomic and Phenotypic Diversity of Colwellia psychrerythraea strains from Disparate Marine Basins.</title>
        <authorList>
            <person name="Techtmann S.M."/>
            <person name="Stelling S.C."/>
            <person name="Utturkar S.M."/>
            <person name="Alshibli N."/>
            <person name="Harris A."/>
            <person name="Brown S.D."/>
            <person name="Hazen T.C."/>
        </authorList>
    </citation>
    <scope>NUCLEOTIDE SEQUENCE [LARGE SCALE GENOMIC DNA]</scope>
    <source>
        <strain evidence="5 6">GAB14E</strain>
    </source>
</reference>
<dbReference type="PROSITE" id="PS50043">
    <property type="entry name" value="HTH_LUXR_2"/>
    <property type="match status" value="1"/>
</dbReference>
<dbReference type="Gene3D" id="1.10.10.10">
    <property type="entry name" value="Winged helix-like DNA-binding domain superfamily/Winged helix DNA-binding domain"/>
    <property type="match status" value="1"/>
</dbReference>
<dbReference type="RefSeq" id="WP_052093628.1">
    <property type="nucleotide sequence ID" value="NZ_JQEC01000021.1"/>
</dbReference>
<dbReference type="AlphaFoldDB" id="A0A099KSK9"/>
<dbReference type="SUPFAM" id="SSF46894">
    <property type="entry name" value="C-terminal effector domain of the bipartite response regulators"/>
    <property type="match status" value="1"/>
</dbReference>
<evidence type="ECO:0000259" key="4">
    <source>
        <dbReference type="PROSITE" id="PS50043"/>
    </source>
</evidence>
<dbReference type="InterPro" id="IPR016032">
    <property type="entry name" value="Sig_transdc_resp-reg_C-effctor"/>
</dbReference>
<evidence type="ECO:0000313" key="6">
    <source>
        <dbReference type="Proteomes" id="UP000029868"/>
    </source>
</evidence>
<dbReference type="Pfam" id="PF00196">
    <property type="entry name" value="GerE"/>
    <property type="match status" value="1"/>
</dbReference>
<gene>
    <name evidence="5" type="ORF">GAB14E_2319</name>
</gene>
<dbReference type="PRINTS" id="PR00038">
    <property type="entry name" value="HTHLUXR"/>
</dbReference>
<keyword evidence="1" id="KW-0805">Transcription regulation</keyword>
<name>A0A099KSK9_COLPS</name>
<protein>
    <submittedName>
        <fullName evidence="5">ATP-dependent transcriptional regulator, MalT-like, LuxR family</fullName>
    </submittedName>
</protein>
<accession>A0A099KSK9</accession>
<dbReference type="PANTHER" id="PTHR44688:SF16">
    <property type="entry name" value="DNA-BINDING TRANSCRIPTIONAL ACTIVATOR DEVR_DOSR"/>
    <property type="match status" value="1"/>
</dbReference>
<dbReference type="GO" id="GO:0003677">
    <property type="term" value="F:DNA binding"/>
    <property type="evidence" value="ECO:0007669"/>
    <property type="project" value="UniProtKB-KW"/>
</dbReference>
<dbReference type="PATRIC" id="fig|28229.3.peg.1942"/>
<dbReference type="SMART" id="SM00421">
    <property type="entry name" value="HTH_LUXR"/>
    <property type="match status" value="1"/>
</dbReference>
<keyword evidence="3" id="KW-0804">Transcription</keyword>